<dbReference type="PANTHER" id="PTHR33678:SF1">
    <property type="entry name" value="BLL1576 PROTEIN"/>
    <property type="match status" value="1"/>
</dbReference>
<dbReference type="Pfam" id="PF13005">
    <property type="entry name" value="zf-IS66"/>
    <property type="match status" value="1"/>
</dbReference>
<dbReference type="InterPro" id="IPR052344">
    <property type="entry name" value="Transposase-related"/>
</dbReference>
<name>T1B8M6_9ZZZZ</name>
<organism evidence="3">
    <name type="scientific">mine drainage metagenome</name>
    <dbReference type="NCBI Taxonomy" id="410659"/>
    <lineage>
        <taxon>unclassified sequences</taxon>
        <taxon>metagenomes</taxon>
        <taxon>ecological metagenomes</taxon>
    </lineage>
</organism>
<dbReference type="Pfam" id="PF13007">
    <property type="entry name" value="LZ_Tnp_IS66"/>
    <property type="match status" value="1"/>
</dbReference>
<dbReference type="AlphaFoldDB" id="T1B8M6"/>
<evidence type="ECO:0000259" key="1">
    <source>
        <dbReference type="Pfam" id="PF13005"/>
    </source>
</evidence>
<reference evidence="3" key="2">
    <citation type="journal article" date="2014" name="ISME J.">
        <title>Microbial stratification in low pH oxic and suboxic macroscopic growths along an acid mine drainage.</title>
        <authorList>
            <person name="Mendez-Garcia C."/>
            <person name="Mesa V."/>
            <person name="Sprenger R.R."/>
            <person name="Richter M."/>
            <person name="Diez M.S."/>
            <person name="Solano J."/>
            <person name="Bargiela R."/>
            <person name="Golyshina O.V."/>
            <person name="Manteca A."/>
            <person name="Ramos J.L."/>
            <person name="Gallego J.R."/>
            <person name="Llorente I."/>
            <person name="Martins Dos Santos V.A."/>
            <person name="Jensen O.N."/>
            <person name="Pelaez A.I."/>
            <person name="Sanchez J."/>
            <person name="Ferrer M."/>
        </authorList>
    </citation>
    <scope>NUCLEOTIDE SEQUENCE</scope>
</reference>
<feature type="domain" description="Transposase TnpC homeodomain" evidence="2">
    <location>
        <begin position="31"/>
        <end position="104"/>
    </location>
</feature>
<proteinExistence type="predicted"/>
<protein>
    <submittedName>
        <fullName evidence="3">IS66 family element, transposase</fullName>
    </submittedName>
</protein>
<reference evidence="3" key="1">
    <citation type="submission" date="2013-08" db="EMBL/GenBank/DDBJ databases">
        <authorList>
            <person name="Mendez C."/>
            <person name="Richter M."/>
            <person name="Ferrer M."/>
            <person name="Sanchez J."/>
        </authorList>
    </citation>
    <scope>NUCLEOTIDE SEQUENCE</scope>
</reference>
<dbReference type="PANTHER" id="PTHR33678">
    <property type="entry name" value="BLL1576 PROTEIN"/>
    <property type="match status" value="1"/>
</dbReference>
<feature type="non-terminal residue" evidence="3">
    <location>
        <position position="191"/>
    </location>
</feature>
<evidence type="ECO:0000259" key="2">
    <source>
        <dbReference type="Pfam" id="PF13007"/>
    </source>
</evidence>
<sequence length="191" mass="21119">MQALKRLVIEQHSASQAKDIELREQQALIEHLRFQLAKLRRARFGQSSEQLEGAGQLPMSFEELKAAVLEAERQAQAAGEIPAAAAPKGKPVRRKKLPEHLERIPHLIEPKDCTCPDCGGALKTLGTDESEVLEAKTVTFTVTRHIRPKKRCTKCSAIVQAPAPSRPIEKSFAGASLLALVLSWKYSFHLP</sequence>
<comment type="caution">
    <text evidence="3">The sequence shown here is derived from an EMBL/GenBank/DDBJ whole genome shotgun (WGS) entry which is preliminary data.</text>
</comment>
<dbReference type="EMBL" id="AUZZ01001300">
    <property type="protein sequence ID" value="EQD64818.1"/>
    <property type="molecule type" value="Genomic_DNA"/>
</dbReference>
<accession>T1B8M6</accession>
<dbReference type="InterPro" id="IPR024463">
    <property type="entry name" value="Transposase_TnpC_homeodom"/>
</dbReference>
<dbReference type="InterPro" id="IPR024474">
    <property type="entry name" value="Znf_dom_IS66"/>
</dbReference>
<evidence type="ECO:0000313" key="3">
    <source>
        <dbReference type="EMBL" id="EQD64818.1"/>
    </source>
</evidence>
<feature type="domain" description="Transposase IS66 zinc-finger binding" evidence="1">
    <location>
        <begin position="112"/>
        <end position="155"/>
    </location>
</feature>
<gene>
    <name evidence="3" type="ORF">B2A_01834</name>
</gene>